<gene>
    <name evidence="2" type="ORF">GWO68_12610</name>
</gene>
<protein>
    <submittedName>
        <fullName evidence="2">DUF4199 domain-containing protein</fullName>
    </submittedName>
</protein>
<keyword evidence="1" id="KW-1133">Transmembrane helix</keyword>
<dbReference type="RefSeq" id="WP_162346812.1">
    <property type="nucleotide sequence ID" value="NZ_JAAEAA010000015.1"/>
</dbReference>
<feature type="transmembrane region" description="Helical" evidence="1">
    <location>
        <begin position="39"/>
        <end position="58"/>
    </location>
</feature>
<evidence type="ECO:0000313" key="3">
    <source>
        <dbReference type="Proteomes" id="UP000478546"/>
    </source>
</evidence>
<dbReference type="EMBL" id="JAAEAA010000015">
    <property type="protein sequence ID" value="NDK56763.1"/>
    <property type="molecule type" value="Genomic_DNA"/>
</dbReference>
<keyword evidence="1" id="KW-0812">Transmembrane</keyword>
<feature type="transmembrane region" description="Helical" evidence="1">
    <location>
        <begin position="149"/>
        <end position="167"/>
    </location>
</feature>
<accession>A0A6B2H352</accession>
<sequence>MFNQAITRVGIRYGVTGGVACFAIVLLLYFMGLNPFGDYGRYSFIPIPFAIFMGIRYYKKFNDTEIGFLRGLRVGTSVSFYAALCASMLVFIFTFLVGPELLQQHVKEMKAVLDATREEQIKLLGKEMFEQGYKALDSITPSMLAADDFVRRFLGGLVFALIAAVFYRK</sequence>
<dbReference type="AlphaFoldDB" id="A0A6B2H352"/>
<feature type="transmembrane region" description="Helical" evidence="1">
    <location>
        <begin position="78"/>
        <end position="97"/>
    </location>
</feature>
<proteinExistence type="predicted"/>
<keyword evidence="3" id="KW-1185">Reference proteome</keyword>
<evidence type="ECO:0000313" key="2">
    <source>
        <dbReference type="EMBL" id="NDK56763.1"/>
    </source>
</evidence>
<dbReference type="InterPro" id="IPR025250">
    <property type="entry name" value="DUF4199"/>
</dbReference>
<organism evidence="2 3">
    <name type="scientific">Pontibacter fetidus</name>
    <dbReference type="NCBI Taxonomy" id="2700082"/>
    <lineage>
        <taxon>Bacteria</taxon>
        <taxon>Pseudomonadati</taxon>
        <taxon>Bacteroidota</taxon>
        <taxon>Cytophagia</taxon>
        <taxon>Cytophagales</taxon>
        <taxon>Hymenobacteraceae</taxon>
        <taxon>Pontibacter</taxon>
    </lineage>
</organism>
<dbReference type="Proteomes" id="UP000478546">
    <property type="component" value="Unassembled WGS sequence"/>
</dbReference>
<dbReference type="Pfam" id="PF13858">
    <property type="entry name" value="DUF4199"/>
    <property type="match status" value="1"/>
</dbReference>
<comment type="caution">
    <text evidence="2">The sequence shown here is derived from an EMBL/GenBank/DDBJ whole genome shotgun (WGS) entry which is preliminary data.</text>
</comment>
<keyword evidence="1" id="KW-0472">Membrane</keyword>
<feature type="transmembrane region" description="Helical" evidence="1">
    <location>
        <begin position="12"/>
        <end position="33"/>
    </location>
</feature>
<reference evidence="2 3" key="1">
    <citation type="submission" date="2020-01" db="EMBL/GenBank/DDBJ databases">
        <authorList>
            <person name="Kim M.K."/>
        </authorList>
    </citation>
    <scope>NUCLEOTIDE SEQUENCE [LARGE SCALE GENOMIC DNA]</scope>
    <source>
        <strain evidence="2 3">BT213</strain>
    </source>
</reference>
<name>A0A6B2H352_9BACT</name>
<evidence type="ECO:0000256" key="1">
    <source>
        <dbReference type="SAM" id="Phobius"/>
    </source>
</evidence>